<dbReference type="PIR" id="F72075">
    <property type="entry name" value="F72075"/>
</dbReference>
<proteinExistence type="predicted"/>
<reference evidence="2 5" key="1">
    <citation type="journal article" date="1999" name="Nat. Genet.">
        <title>Comparative genomes of Chlamydia pneumoniae and C. trachomatis.</title>
        <authorList>
            <person name="Kalman S."/>
            <person name="Mitchell W."/>
            <person name="Marathe R."/>
            <person name="Lammel C."/>
            <person name="Fan J."/>
            <person name="Hyman R.W."/>
            <person name="Olinger L."/>
            <person name="Grimwood J."/>
            <person name="Davis R.W."/>
            <person name="Stephens R.S."/>
        </authorList>
    </citation>
    <scope>NUCLEOTIDE SEQUENCE [LARGE SCALE GENOMIC DNA]</scope>
    <source>
        <strain evidence="2 5">CWL029</strain>
    </source>
</reference>
<evidence type="ECO:0000313" key="2">
    <source>
        <dbReference type="EMBL" id="AAD18601.1"/>
    </source>
</evidence>
<gene>
    <name evidence="3" type="ordered locus">CP_0293</name>
    <name evidence="2" type="ordered locus">CPn_0459</name>
</gene>
<accession>Q7DEV3</accession>
<reference evidence="3 4" key="2">
    <citation type="journal article" date="2000" name="Nucleic Acids Res.">
        <title>Genome sequences of Chlamydia trachomatis MoPn and Chlamydia pneumoniae AR39.</title>
        <authorList>
            <person name="Read T.D."/>
            <person name="Brunham R.C."/>
            <person name="Shen C."/>
            <person name="Gill S.R."/>
            <person name="Heidelberg J.F."/>
            <person name="White O."/>
            <person name="Hickey E.K."/>
            <person name="Peterson J.D."/>
            <person name="Utterback T.R."/>
            <person name="Berry K.J."/>
            <person name="Bass S."/>
            <person name="Linher K.D."/>
            <person name="Weidman J.F."/>
            <person name="Khouri H.M."/>
            <person name="Craven B."/>
            <person name="Bowman C."/>
            <person name="Dodson R.J."/>
            <person name="Gwinn M.L."/>
            <person name="Nelson W.C."/>
            <person name="DeBoy R.T."/>
            <person name="Kolonay J.F."/>
            <person name="McClarty G."/>
            <person name="Salzberg S.L."/>
            <person name="Eisen J.A."/>
            <person name="Fraser C.M."/>
        </authorList>
    </citation>
    <scope>NUCLEOTIDE SEQUENCE [LARGE SCALE GENOMIC DNA]</scope>
    <source>
        <strain evidence="3 4">AR39</strain>
    </source>
</reference>
<dbReference type="Proteomes" id="UP000000583">
    <property type="component" value="Chromosome"/>
</dbReference>
<dbReference type="EMBL" id="AE001363">
    <property type="protein sequence ID" value="AAD18601.1"/>
    <property type="molecule type" value="Genomic_DNA"/>
</dbReference>
<evidence type="ECO:0000256" key="1">
    <source>
        <dbReference type="SAM" id="MobiDB-lite"/>
    </source>
</evidence>
<sequence>MREEGSVSFREYFRAYMCDKIVAQKNFLFTLDAVIKQAGWRSQEKLNLFYVESQALGREIKVSLEEYIQSMVGILGSQRTKKSFKFSVDFTPLEQALQERCSSDDDEDATATSTATGATASPTDMHEDE</sequence>
<dbReference type="EMBL" id="AE002161">
    <property type="protein sequence ID" value="AAF38150.1"/>
    <property type="molecule type" value="Genomic_DNA"/>
</dbReference>
<dbReference type="PIR" id="G86547">
    <property type="entry name" value="G86547"/>
</dbReference>
<feature type="compositionally biased region" description="Low complexity" evidence="1">
    <location>
        <begin position="110"/>
        <end position="123"/>
    </location>
</feature>
<name>Q9Z890_CHLPN</name>
<evidence type="ECO:0000313" key="4">
    <source>
        <dbReference type="Proteomes" id="UP000000583"/>
    </source>
</evidence>
<protein>
    <submittedName>
        <fullName evidence="3">Uncharacterized protein</fullName>
    </submittedName>
</protein>
<dbReference type="KEGG" id="cpn:CPn_0459"/>
<dbReference type="HOGENOM" id="CLU_1944902_0_0_0"/>
<evidence type="ECO:0000313" key="3">
    <source>
        <dbReference type="EMBL" id="AAF38150.1"/>
    </source>
</evidence>
<dbReference type="PATRIC" id="fig|115713.3.peg.513"/>
<dbReference type="AlphaFoldDB" id="Q9Z890"/>
<accession>Q9Z890</accession>
<dbReference type="KEGG" id="cpa:CP_0293"/>
<accession>Q7AIS0</accession>
<evidence type="ECO:0000313" key="5">
    <source>
        <dbReference type="Proteomes" id="UP000000801"/>
    </source>
</evidence>
<organism evidence="4">
    <name type="scientific">Chlamydia pneumoniae</name>
    <name type="common">Chlamydophila pneumoniae</name>
    <dbReference type="NCBI Taxonomy" id="83558"/>
    <lineage>
        <taxon>Bacteria</taxon>
        <taxon>Pseudomonadati</taxon>
        <taxon>Chlamydiota</taxon>
        <taxon>Chlamydiia</taxon>
        <taxon>Chlamydiales</taxon>
        <taxon>Chlamydiaceae</taxon>
        <taxon>Chlamydia/Chlamydophila group</taxon>
        <taxon>Chlamydia</taxon>
    </lineage>
</organism>
<feature type="region of interest" description="Disordered" evidence="1">
    <location>
        <begin position="97"/>
        <end position="129"/>
    </location>
</feature>
<dbReference type="Proteomes" id="UP000000801">
    <property type="component" value="Chromosome"/>
</dbReference>